<dbReference type="EMBL" id="AE017285">
    <property type="protein sequence ID" value="AAS96864.1"/>
    <property type="molecule type" value="Genomic_DNA"/>
</dbReference>
<reference evidence="1 2" key="1">
    <citation type="journal article" date="2004" name="Nat. Biotechnol.">
        <title>The genome sequence of the anaerobic, sulfate-reducing bacterium Desulfovibrio vulgaris Hildenborough.</title>
        <authorList>
            <person name="Heidelberg J.F."/>
            <person name="Seshadri R."/>
            <person name="Haveman S.A."/>
            <person name="Hemme C.L."/>
            <person name="Paulsen I.T."/>
            <person name="Kolonay J.F."/>
            <person name="Eisen J.A."/>
            <person name="Ward N."/>
            <person name="Methe B."/>
            <person name="Brinkac L.M."/>
            <person name="Daugherty S.C."/>
            <person name="Deboy R.T."/>
            <person name="Dodson R.J."/>
            <person name="Durkin A.S."/>
            <person name="Madupu R."/>
            <person name="Nelson W.C."/>
            <person name="Sullivan S.A."/>
            <person name="Fouts D."/>
            <person name="Haft D.H."/>
            <person name="Selengut J."/>
            <person name="Peterson J.D."/>
            <person name="Davidsen T.M."/>
            <person name="Zafar N."/>
            <person name="Zhou L."/>
            <person name="Radune D."/>
            <person name="Dimitrov G."/>
            <person name="Hance M."/>
            <person name="Tran K."/>
            <person name="Khouri H."/>
            <person name="Gill J."/>
            <person name="Utterback T.R."/>
            <person name="Feldblyum T.V."/>
            <person name="Wall J.D."/>
            <person name="Voordouw G."/>
            <person name="Fraser C.M."/>
        </authorList>
    </citation>
    <scope>NUCLEOTIDE SEQUENCE [LARGE SCALE GENOMIC DNA]</scope>
    <source>
        <strain evidence="2">ATCC 29579 / DSM 644 / NCIMB 8303 / VKM B-1760 / Hildenborough</strain>
    </source>
</reference>
<dbReference type="HOGENOM" id="CLU_3167324_0_0_7"/>
<dbReference type="Proteomes" id="UP000002194">
    <property type="component" value="Chromosome"/>
</dbReference>
<name>Q729G0_NITV2</name>
<protein>
    <submittedName>
        <fullName evidence="1">Uncharacterized protein</fullName>
    </submittedName>
</protein>
<evidence type="ECO:0000313" key="1">
    <source>
        <dbReference type="EMBL" id="AAS96864.1"/>
    </source>
</evidence>
<proteinExistence type="predicted"/>
<dbReference type="KEGG" id="dvu:DVU_2391"/>
<keyword evidence="2" id="KW-1185">Reference proteome</keyword>
<organism evidence="1 2">
    <name type="scientific">Nitratidesulfovibrio vulgaris (strain ATCC 29579 / DSM 644 / CCUG 34227 / NCIMB 8303 / VKM B-1760 / Hildenborough)</name>
    <name type="common">Desulfovibrio vulgaris</name>
    <dbReference type="NCBI Taxonomy" id="882"/>
    <lineage>
        <taxon>Bacteria</taxon>
        <taxon>Pseudomonadati</taxon>
        <taxon>Thermodesulfobacteriota</taxon>
        <taxon>Desulfovibrionia</taxon>
        <taxon>Desulfovibrionales</taxon>
        <taxon>Desulfovibrionaceae</taxon>
        <taxon>Nitratidesulfovibrio</taxon>
    </lineage>
</organism>
<dbReference type="PaxDb" id="882-DVU_2391"/>
<accession>Q729G0</accession>
<gene>
    <name evidence="1" type="ordered locus">DVU_2391</name>
</gene>
<evidence type="ECO:0000313" key="2">
    <source>
        <dbReference type="Proteomes" id="UP000002194"/>
    </source>
</evidence>
<dbReference type="AlphaFoldDB" id="Q729G0"/>
<dbReference type="EnsemblBacteria" id="AAS96864">
    <property type="protein sequence ID" value="AAS96864"/>
    <property type="gene ID" value="DVU_2391"/>
</dbReference>
<sequence>MHERCCESKMTMADYTAAHGHFCLNIPILFCVRRGCNLTVELHLWIA</sequence>